<name>A0AAN6GKB5_9BASI</name>
<evidence type="ECO:0000256" key="1">
    <source>
        <dbReference type="SAM" id="Phobius"/>
    </source>
</evidence>
<evidence type="ECO:0000313" key="3">
    <source>
        <dbReference type="Proteomes" id="UP001176521"/>
    </source>
</evidence>
<dbReference type="EMBL" id="JAPDMQ010000043">
    <property type="protein sequence ID" value="KAK0538571.1"/>
    <property type="molecule type" value="Genomic_DNA"/>
</dbReference>
<protein>
    <submittedName>
        <fullName evidence="2">Uncharacterized protein</fullName>
    </submittedName>
</protein>
<accession>A0AAN6GKB5</accession>
<dbReference type="Proteomes" id="UP001176521">
    <property type="component" value="Unassembled WGS sequence"/>
</dbReference>
<organism evidence="2 3">
    <name type="scientific">Tilletia horrida</name>
    <dbReference type="NCBI Taxonomy" id="155126"/>
    <lineage>
        <taxon>Eukaryota</taxon>
        <taxon>Fungi</taxon>
        <taxon>Dikarya</taxon>
        <taxon>Basidiomycota</taxon>
        <taxon>Ustilaginomycotina</taxon>
        <taxon>Exobasidiomycetes</taxon>
        <taxon>Tilletiales</taxon>
        <taxon>Tilletiaceae</taxon>
        <taxon>Tilletia</taxon>
    </lineage>
</organism>
<reference evidence="2" key="1">
    <citation type="journal article" date="2023" name="PhytoFront">
        <title>Draft Genome Resources of Seven Strains of Tilletia horrida, Causal Agent of Kernel Smut of Rice.</title>
        <authorList>
            <person name="Khanal S."/>
            <person name="Antony Babu S."/>
            <person name="Zhou X.G."/>
        </authorList>
    </citation>
    <scope>NUCLEOTIDE SEQUENCE</scope>
    <source>
        <strain evidence="2">TX3</strain>
    </source>
</reference>
<keyword evidence="1" id="KW-1133">Transmembrane helix</keyword>
<feature type="transmembrane region" description="Helical" evidence="1">
    <location>
        <begin position="108"/>
        <end position="136"/>
    </location>
</feature>
<comment type="caution">
    <text evidence="2">The sequence shown here is derived from an EMBL/GenBank/DDBJ whole genome shotgun (WGS) entry which is preliminary data.</text>
</comment>
<evidence type="ECO:0000313" key="2">
    <source>
        <dbReference type="EMBL" id="KAK0538571.1"/>
    </source>
</evidence>
<sequence>MEAAKFNACVVAPDTIHPFLLTTVLASLLLASALAPIAPIAWKHLRLLWTFAKASPAVYQLWWRHSWTWVGGPWTRYGWALIIASWIYPKDAAPAYPTSATWISKPNLGPVFLIFWGASISAVCLGLFSVTLANLLRADLTIDTERRKLSARAQQHPTTSSHPSPGSISTSLLPLGTNFFWVPLPSPSTDTRPDSHAGAHGAVVSCAPEEQPYASTDRSWNLRVMLGVL</sequence>
<feature type="transmembrane region" description="Helical" evidence="1">
    <location>
        <begin position="20"/>
        <end position="45"/>
    </location>
</feature>
<keyword evidence="3" id="KW-1185">Reference proteome</keyword>
<keyword evidence="1" id="KW-0812">Transmembrane</keyword>
<keyword evidence="1" id="KW-0472">Membrane</keyword>
<dbReference type="AlphaFoldDB" id="A0AAN6GKB5"/>
<proteinExistence type="predicted"/>
<gene>
    <name evidence="2" type="ORF">OC842_001264</name>
</gene>